<evidence type="ECO:0000313" key="3">
    <source>
        <dbReference type="Proteomes" id="UP000019494"/>
    </source>
</evidence>
<dbReference type="Proteomes" id="UP000019494">
    <property type="component" value="Unassembled WGS sequence"/>
</dbReference>
<dbReference type="OrthoDB" id="3227561at2"/>
<dbReference type="InterPro" id="IPR029068">
    <property type="entry name" value="Glyas_Bleomycin-R_OHBP_Dase"/>
</dbReference>
<organism evidence="2 3">
    <name type="scientific">Intrasporangium chromatireducens Q5-1</name>
    <dbReference type="NCBI Taxonomy" id="584657"/>
    <lineage>
        <taxon>Bacteria</taxon>
        <taxon>Bacillati</taxon>
        <taxon>Actinomycetota</taxon>
        <taxon>Actinomycetes</taxon>
        <taxon>Micrococcales</taxon>
        <taxon>Intrasporangiaceae</taxon>
        <taxon>Intrasporangium</taxon>
    </lineage>
</organism>
<dbReference type="InterPro" id="IPR025870">
    <property type="entry name" value="Glyoxalase-like_dom"/>
</dbReference>
<dbReference type="SUPFAM" id="SSF54593">
    <property type="entry name" value="Glyoxalase/Bleomycin resistance protein/Dihydroxybiphenyl dioxygenase"/>
    <property type="match status" value="1"/>
</dbReference>
<feature type="domain" description="Glyoxalase-like" evidence="1">
    <location>
        <begin position="7"/>
        <end position="173"/>
    </location>
</feature>
<sequence>MPTAPELDHLVVATADLEAGRDRLERQLGCPLEPGGRHTDQGTHNLLLSLGPTAYLELIAPEPGARSPRPRWFELDTPAMRERLAAGPALVHWVVRVTSLAGRPDVRELSRGTNRWALTVAEDGSMPFGGLAPSLIRWHTPPPPTVLPDRGVRLTELVLTTPDVAALEAQLPALDAPVRVRPGAPGLAARLTTPHGETEIEG</sequence>
<dbReference type="Pfam" id="PF13468">
    <property type="entry name" value="Glyoxalase_3"/>
    <property type="match status" value="1"/>
</dbReference>
<accession>W9GFF8</accession>
<name>W9GFF8_9MICO</name>
<comment type="caution">
    <text evidence="2">The sequence shown here is derived from an EMBL/GenBank/DDBJ whole genome shotgun (WGS) entry which is preliminary data.</text>
</comment>
<protein>
    <submittedName>
        <fullName evidence="2">Glyoxalase</fullName>
    </submittedName>
</protein>
<gene>
    <name evidence="2" type="ORF">N864_08530</name>
</gene>
<evidence type="ECO:0000259" key="1">
    <source>
        <dbReference type="Pfam" id="PF13468"/>
    </source>
</evidence>
<dbReference type="AlphaFoldDB" id="W9GFF8"/>
<proteinExistence type="predicted"/>
<keyword evidence="3" id="KW-1185">Reference proteome</keyword>
<dbReference type="EMBL" id="AWQS01000164">
    <property type="protein sequence ID" value="EWT04951.1"/>
    <property type="molecule type" value="Genomic_DNA"/>
</dbReference>
<dbReference type="RefSeq" id="WP_034718997.1">
    <property type="nucleotide sequence ID" value="NZ_AWQS01000164.1"/>
</dbReference>
<dbReference type="Gene3D" id="3.10.180.10">
    <property type="entry name" value="2,3-Dihydroxybiphenyl 1,2-Dioxygenase, domain 1"/>
    <property type="match status" value="1"/>
</dbReference>
<evidence type="ECO:0000313" key="2">
    <source>
        <dbReference type="EMBL" id="EWT04951.1"/>
    </source>
</evidence>
<reference evidence="3" key="1">
    <citation type="submission" date="2013-08" db="EMBL/GenBank/DDBJ databases">
        <title>Intrasporangium oryzae NRRL B-24470.</title>
        <authorList>
            <person name="Liu H."/>
            <person name="Wang G."/>
        </authorList>
    </citation>
    <scope>NUCLEOTIDE SEQUENCE [LARGE SCALE GENOMIC DNA]</scope>
    <source>
        <strain evidence="3">Q5-1</strain>
    </source>
</reference>